<dbReference type="EMBL" id="WNDV01000003">
    <property type="protein sequence ID" value="KAF1039415.1"/>
    <property type="molecule type" value="Genomic_DNA"/>
</dbReference>
<name>A0A833PXC2_BURL3</name>
<evidence type="ECO:0000313" key="1">
    <source>
        <dbReference type="EMBL" id="KAF1039415.1"/>
    </source>
</evidence>
<proteinExistence type="predicted"/>
<gene>
    <name evidence="1" type="ORF">GAK33_01254</name>
</gene>
<evidence type="ECO:0000313" key="2">
    <source>
        <dbReference type="Proteomes" id="UP000467522"/>
    </source>
</evidence>
<comment type="caution">
    <text evidence="1">The sequence shown here is derived from an EMBL/GenBank/DDBJ whole genome shotgun (WGS) entry which is preliminary data.</text>
</comment>
<organism evidence="1 2">
    <name type="scientific">Burkholderia lata (strain ATCC 17760 / DSM 23089 / LMG 22485 / NCIMB 9086 / R18194 / 383)</name>
    <dbReference type="NCBI Taxonomy" id="482957"/>
    <lineage>
        <taxon>Bacteria</taxon>
        <taxon>Pseudomonadati</taxon>
        <taxon>Pseudomonadota</taxon>
        <taxon>Betaproteobacteria</taxon>
        <taxon>Burkholderiales</taxon>
        <taxon>Burkholderiaceae</taxon>
        <taxon>Burkholderia</taxon>
        <taxon>Burkholderia cepacia complex</taxon>
    </lineage>
</organism>
<protein>
    <submittedName>
        <fullName evidence="1">Uncharacterized protein</fullName>
    </submittedName>
</protein>
<dbReference type="Proteomes" id="UP000467522">
    <property type="component" value="Unassembled WGS sequence"/>
</dbReference>
<sequence length="35" mass="3874">MTMLASPSPHLPAVRFFARFSFCFSPSSPACFFST</sequence>
<reference evidence="2" key="1">
    <citation type="journal article" date="2020" name="MBio">
        <title>Horizontal gene transfer to a defensive symbiont with a reduced genome amongst a multipartite beetle microbiome.</title>
        <authorList>
            <person name="Waterworth S.C."/>
            <person name="Florez L.V."/>
            <person name="Rees E.R."/>
            <person name="Hertweck C."/>
            <person name="Kaltenpoth M."/>
            <person name="Kwan J.C."/>
        </authorList>
    </citation>
    <scope>NUCLEOTIDE SEQUENCE [LARGE SCALE GENOMIC DNA]</scope>
</reference>
<dbReference type="AlphaFoldDB" id="A0A833PXC2"/>
<accession>A0A833PXC2</accession>